<evidence type="ECO:0000256" key="17">
    <source>
        <dbReference type="RuleBase" id="RU003825"/>
    </source>
</evidence>
<dbReference type="GO" id="GO:0004849">
    <property type="term" value="F:uridine kinase activity"/>
    <property type="evidence" value="ECO:0007669"/>
    <property type="project" value="UniProtKB-UniRule"/>
</dbReference>
<evidence type="ECO:0000256" key="4">
    <source>
        <dbReference type="ARBA" id="ARBA00005408"/>
    </source>
</evidence>
<dbReference type="GO" id="GO:0044206">
    <property type="term" value="P:UMP salvage"/>
    <property type="evidence" value="ECO:0007669"/>
    <property type="project" value="UniProtKB-UniRule"/>
</dbReference>
<dbReference type="HAMAP" id="MF_00551">
    <property type="entry name" value="Uridine_kinase"/>
    <property type="match status" value="1"/>
</dbReference>
<evidence type="ECO:0000313" key="19">
    <source>
        <dbReference type="EMBL" id="ADI15069.1"/>
    </source>
</evidence>
<dbReference type="KEGG" id="tra:Trad_1955"/>
<evidence type="ECO:0000256" key="3">
    <source>
        <dbReference type="ARBA" id="ARBA00004784"/>
    </source>
</evidence>
<evidence type="ECO:0000256" key="9">
    <source>
        <dbReference type="ARBA" id="ARBA00022741"/>
    </source>
</evidence>
<evidence type="ECO:0000256" key="12">
    <source>
        <dbReference type="ARBA" id="ARBA00030641"/>
    </source>
</evidence>
<feature type="domain" description="Phosphoribulokinase/uridine kinase" evidence="18">
    <location>
        <begin position="13"/>
        <end position="198"/>
    </location>
</feature>
<dbReference type="RefSeq" id="WP_013178434.1">
    <property type="nucleotide sequence ID" value="NC_014221.1"/>
</dbReference>
<dbReference type="Proteomes" id="UP000000379">
    <property type="component" value="Chromosome"/>
</dbReference>
<comment type="subcellular location">
    <subcellularLocation>
        <location evidence="1 16 17">Cytoplasm</location>
    </subcellularLocation>
</comment>
<dbReference type="GO" id="GO:0044211">
    <property type="term" value="P:CTP salvage"/>
    <property type="evidence" value="ECO:0007669"/>
    <property type="project" value="UniProtKB-UniRule"/>
</dbReference>
<dbReference type="GO" id="GO:0005524">
    <property type="term" value="F:ATP binding"/>
    <property type="evidence" value="ECO:0007669"/>
    <property type="project" value="UniProtKB-UniRule"/>
</dbReference>
<reference evidence="19 20" key="2">
    <citation type="journal article" date="2011" name="Stand. Genomic Sci.">
        <title>Complete genome sequence of Truepera radiovictrix type strain (RQ-24).</title>
        <authorList>
            <person name="Ivanova N."/>
            <person name="Rohde C."/>
            <person name="Munk C."/>
            <person name="Nolan M."/>
            <person name="Lucas S."/>
            <person name="Del Rio T.G."/>
            <person name="Tice H."/>
            <person name="Deshpande S."/>
            <person name="Cheng J.F."/>
            <person name="Tapia R."/>
            <person name="Han C."/>
            <person name="Goodwin L."/>
            <person name="Pitluck S."/>
            <person name="Liolios K."/>
            <person name="Mavromatis K."/>
            <person name="Mikhailova N."/>
            <person name="Pati A."/>
            <person name="Chen A."/>
            <person name="Palaniappan K."/>
            <person name="Land M."/>
            <person name="Hauser L."/>
            <person name="Chang Y.J."/>
            <person name="Jeffries C.D."/>
            <person name="Brambilla E."/>
            <person name="Rohde M."/>
            <person name="Goker M."/>
            <person name="Tindall B.J."/>
            <person name="Woyke T."/>
            <person name="Bristow J."/>
            <person name="Eisen J.A."/>
            <person name="Markowitz V."/>
            <person name="Hugenholtz P."/>
            <person name="Kyrpides N.C."/>
            <person name="Klenk H.P."/>
            <person name="Lapidus A."/>
        </authorList>
    </citation>
    <scope>NUCLEOTIDE SEQUENCE [LARGE SCALE GENOMIC DNA]</scope>
    <source>
        <strain evidence="20">DSM 17093 / CIP 108686 / LMG 22925 / RQ-24</strain>
    </source>
</reference>
<comment type="catalytic activity">
    <reaction evidence="15 16 17">
        <text>uridine + ATP = UMP + ADP + H(+)</text>
        <dbReference type="Rhea" id="RHEA:16825"/>
        <dbReference type="ChEBI" id="CHEBI:15378"/>
        <dbReference type="ChEBI" id="CHEBI:16704"/>
        <dbReference type="ChEBI" id="CHEBI:30616"/>
        <dbReference type="ChEBI" id="CHEBI:57865"/>
        <dbReference type="ChEBI" id="CHEBI:456216"/>
        <dbReference type="EC" id="2.7.1.48"/>
    </reaction>
</comment>
<evidence type="ECO:0000256" key="6">
    <source>
        <dbReference type="ARBA" id="ARBA00021478"/>
    </source>
</evidence>
<feature type="binding site" evidence="16">
    <location>
        <begin position="18"/>
        <end position="25"/>
    </location>
    <ligand>
        <name>ATP</name>
        <dbReference type="ChEBI" id="CHEBI:30616"/>
    </ligand>
</feature>
<dbReference type="GO" id="GO:0005737">
    <property type="term" value="C:cytoplasm"/>
    <property type="evidence" value="ECO:0007669"/>
    <property type="project" value="UniProtKB-SubCell"/>
</dbReference>
<dbReference type="eggNOG" id="COG0572">
    <property type="taxonomic scope" value="Bacteria"/>
</dbReference>
<evidence type="ECO:0000256" key="10">
    <source>
        <dbReference type="ARBA" id="ARBA00022777"/>
    </source>
</evidence>
<evidence type="ECO:0000256" key="7">
    <source>
        <dbReference type="ARBA" id="ARBA00022490"/>
    </source>
</evidence>
<dbReference type="InterPro" id="IPR006083">
    <property type="entry name" value="PRK/URK"/>
</dbReference>
<dbReference type="InterPro" id="IPR026008">
    <property type="entry name" value="Uridine_kinase"/>
</dbReference>
<comment type="similarity">
    <text evidence="4 16 17">Belongs to the uridine kinase family.</text>
</comment>
<dbReference type="UniPathway" id="UPA00579">
    <property type="reaction ID" value="UER00640"/>
</dbReference>
<evidence type="ECO:0000256" key="8">
    <source>
        <dbReference type="ARBA" id="ARBA00022679"/>
    </source>
</evidence>
<accession>D7CQT5</accession>
<reference evidence="20" key="1">
    <citation type="submission" date="2010-05" db="EMBL/GenBank/DDBJ databases">
        <title>The complete genome of Truepera radiovictris DSM 17093.</title>
        <authorList>
            <consortium name="US DOE Joint Genome Institute (JGI-PGF)"/>
            <person name="Lucas S."/>
            <person name="Copeland A."/>
            <person name="Lapidus A."/>
            <person name="Glavina del Rio T."/>
            <person name="Dalin E."/>
            <person name="Tice H."/>
            <person name="Bruce D."/>
            <person name="Goodwin L."/>
            <person name="Pitluck S."/>
            <person name="Kyrpides N."/>
            <person name="Mavromatis K."/>
            <person name="Ovchinnikova G."/>
            <person name="Munk A.C."/>
            <person name="Detter J.C."/>
            <person name="Han C."/>
            <person name="Tapia R."/>
            <person name="Land M."/>
            <person name="Hauser L."/>
            <person name="Markowitz V."/>
            <person name="Cheng J.-F."/>
            <person name="Hugenholtz P."/>
            <person name="Woyke T."/>
            <person name="Wu D."/>
            <person name="Tindall B."/>
            <person name="Pomrenke H.G."/>
            <person name="Brambilla E."/>
            <person name="Klenk H.-P."/>
            <person name="Eisen J.A."/>
        </authorList>
    </citation>
    <scope>NUCLEOTIDE SEQUENCE [LARGE SCALE GENOMIC DNA]</scope>
    <source>
        <strain evidence="20">DSM 17093 / CIP 108686 / LMG 22925 / RQ-24</strain>
    </source>
</reference>
<dbReference type="CDD" id="cd02023">
    <property type="entry name" value="UMPK"/>
    <property type="match status" value="1"/>
</dbReference>
<evidence type="ECO:0000256" key="11">
    <source>
        <dbReference type="ARBA" id="ARBA00022840"/>
    </source>
</evidence>
<dbReference type="HOGENOM" id="CLU_021278_1_2_0"/>
<sequence>MNLARSAETQTLVIGLAGGTGSGKTTVSEAVRRAAGPERVLILPQDAYYRAQSELPFAVRERTNYDEPSAFDTPLLIEQLDALLRGEAVARPVYDFARHDRAATTVHVTPRPVIVVEGILVLHDPALRERFTLRVFVDAPPDERFIRRLERDVRERGRSAQSVIEQYRRSVKPMHDLFVEPTKAHADLIIPEGGNNRVALEVLSAFVASFTERRSERATERRAGQREGAA</sequence>
<keyword evidence="7 16" id="KW-0963">Cytoplasm</keyword>
<keyword evidence="20" id="KW-1185">Reference proteome</keyword>
<dbReference type="Pfam" id="PF00485">
    <property type="entry name" value="PRK"/>
    <property type="match status" value="1"/>
</dbReference>
<evidence type="ECO:0000256" key="1">
    <source>
        <dbReference type="ARBA" id="ARBA00004496"/>
    </source>
</evidence>
<comment type="catalytic activity">
    <reaction evidence="14 17">
        <text>cytidine + ATP = CMP + ADP + H(+)</text>
        <dbReference type="Rhea" id="RHEA:24674"/>
        <dbReference type="ChEBI" id="CHEBI:15378"/>
        <dbReference type="ChEBI" id="CHEBI:17562"/>
        <dbReference type="ChEBI" id="CHEBI:30616"/>
        <dbReference type="ChEBI" id="CHEBI:60377"/>
        <dbReference type="ChEBI" id="CHEBI:456216"/>
        <dbReference type="EC" id="2.7.1.48"/>
    </reaction>
</comment>
<dbReference type="EC" id="2.7.1.48" evidence="5 16"/>
<dbReference type="STRING" id="649638.Trad_1955"/>
<comment type="pathway">
    <text evidence="2 16 17">Pyrimidine metabolism; UMP biosynthesis via salvage pathway; UMP from uridine: step 1/1.</text>
</comment>
<organism evidence="19 20">
    <name type="scientific">Truepera radiovictrix (strain DSM 17093 / CIP 108686 / LMG 22925 / RQ-24)</name>
    <dbReference type="NCBI Taxonomy" id="649638"/>
    <lineage>
        <taxon>Bacteria</taxon>
        <taxon>Thermotogati</taxon>
        <taxon>Deinococcota</taxon>
        <taxon>Deinococci</taxon>
        <taxon>Trueperales</taxon>
        <taxon>Trueperaceae</taxon>
        <taxon>Truepera</taxon>
    </lineage>
</organism>
<keyword evidence="11 16" id="KW-0067">ATP-binding</keyword>
<comment type="pathway">
    <text evidence="3 16 17">Pyrimidine metabolism; CTP biosynthesis via salvage pathway; CTP from cytidine: step 1/3.</text>
</comment>
<name>D7CQT5_TRURR</name>
<evidence type="ECO:0000259" key="18">
    <source>
        <dbReference type="Pfam" id="PF00485"/>
    </source>
</evidence>
<dbReference type="InterPro" id="IPR000764">
    <property type="entry name" value="Uridine_kinase-like"/>
</dbReference>
<proteinExistence type="inferred from homology"/>
<dbReference type="PANTHER" id="PTHR10285">
    <property type="entry name" value="URIDINE KINASE"/>
    <property type="match status" value="1"/>
</dbReference>
<dbReference type="NCBIfam" id="NF004018">
    <property type="entry name" value="PRK05480.1"/>
    <property type="match status" value="1"/>
</dbReference>
<evidence type="ECO:0000256" key="15">
    <source>
        <dbReference type="ARBA" id="ARBA00048909"/>
    </source>
</evidence>
<dbReference type="EMBL" id="CP002049">
    <property type="protein sequence ID" value="ADI15069.1"/>
    <property type="molecule type" value="Genomic_DNA"/>
</dbReference>
<dbReference type="InterPro" id="IPR027417">
    <property type="entry name" value="P-loop_NTPase"/>
</dbReference>
<dbReference type="PRINTS" id="PR00988">
    <property type="entry name" value="URIDINKINASE"/>
</dbReference>
<keyword evidence="8 16" id="KW-0808">Transferase</keyword>
<dbReference type="SUPFAM" id="SSF52540">
    <property type="entry name" value="P-loop containing nucleoside triphosphate hydrolases"/>
    <property type="match status" value="1"/>
</dbReference>
<keyword evidence="9 16" id="KW-0547">Nucleotide-binding</keyword>
<evidence type="ECO:0000256" key="13">
    <source>
        <dbReference type="ARBA" id="ARBA00031452"/>
    </source>
</evidence>
<evidence type="ECO:0000313" key="20">
    <source>
        <dbReference type="Proteomes" id="UP000000379"/>
    </source>
</evidence>
<evidence type="ECO:0000256" key="16">
    <source>
        <dbReference type="HAMAP-Rule" id="MF_00551"/>
    </source>
</evidence>
<keyword evidence="10 16" id="KW-0418">Kinase</keyword>
<evidence type="ECO:0000256" key="14">
    <source>
        <dbReference type="ARBA" id="ARBA00047436"/>
    </source>
</evidence>
<dbReference type="AlphaFoldDB" id="D7CQT5"/>
<dbReference type="NCBIfam" id="TIGR00235">
    <property type="entry name" value="udk"/>
    <property type="match status" value="1"/>
</dbReference>
<evidence type="ECO:0000256" key="5">
    <source>
        <dbReference type="ARBA" id="ARBA00012137"/>
    </source>
</evidence>
<protein>
    <recommendedName>
        <fullName evidence="6 16">Uridine kinase</fullName>
        <ecNumber evidence="5 16">2.7.1.48</ecNumber>
    </recommendedName>
    <alternativeName>
        <fullName evidence="12 16">Cytidine monophosphokinase</fullName>
    </alternativeName>
    <alternativeName>
        <fullName evidence="13 16">Uridine monophosphokinase</fullName>
    </alternativeName>
</protein>
<gene>
    <name evidence="16" type="primary">udk</name>
    <name evidence="19" type="ordered locus">Trad_1955</name>
</gene>
<evidence type="ECO:0000256" key="2">
    <source>
        <dbReference type="ARBA" id="ARBA00004690"/>
    </source>
</evidence>
<dbReference type="UniPathway" id="UPA00574">
    <property type="reaction ID" value="UER00637"/>
</dbReference>
<dbReference type="Gene3D" id="3.40.50.300">
    <property type="entry name" value="P-loop containing nucleotide triphosphate hydrolases"/>
    <property type="match status" value="1"/>
</dbReference>
<dbReference type="GO" id="GO:0043771">
    <property type="term" value="F:cytidine kinase activity"/>
    <property type="evidence" value="ECO:0007669"/>
    <property type="project" value="RHEA"/>
</dbReference>